<dbReference type="OrthoDB" id="1521695at2"/>
<keyword evidence="2" id="KW-1185">Reference proteome</keyword>
<name>A0A5M4B9A9_9FLAO</name>
<organism evidence="1 2">
    <name type="scientific">Capnocytophaga felis</name>
    <dbReference type="NCBI Taxonomy" id="2267611"/>
    <lineage>
        <taxon>Bacteria</taxon>
        <taxon>Pseudomonadati</taxon>
        <taxon>Bacteroidota</taxon>
        <taxon>Flavobacteriia</taxon>
        <taxon>Flavobacteriales</taxon>
        <taxon>Flavobacteriaceae</taxon>
        <taxon>Capnocytophaga</taxon>
    </lineage>
</organism>
<dbReference type="EMBL" id="BLBC01000008">
    <property type="protein sequence ID" value="GET46199.1"/>
    <property type="molecule type" value="Genomic_DNA"/>
</dbReference>
<evidence type="ECO:0000313" key="2">
    <source>
        <dbReference type="Proteomes" id="UP000398217"/>
    </source>
</evidence>
<evidence type="ECO:0000313" key="1">
    <source>
        <dbReference type="EMBL" id="GET46199.1"/>
    </source>
</evidence>
<dbReference type="AlphaFoldDB" id="A0A5M4B9A9"/>
<accession>A0A5M4B9A9</accession>
<reference evidence="2" key="1">
    <citation type="journal article" date="2020" name="Int. J. Syst. Evol. Microbiol.">
        <title>Capnocytophaga felis sp. nov. isolated from the feline oral cavity.</title>
        <authorList>
            <person name="Suzuki M."/>
            <person name="Umeda K."/>
            <person name="Kimura M."/>
            <person name="Imaoka K."/>
            <person name="Morikawa S."/>
            <person name="Maeda K."/>
        </authorList>
    </citation>
    <scope>NUCLEOTIDE SEQUENCE [LARGE SCALE GENOMIC DNA]</scope>
    <source>
        <strain evidence="2">KC07070</strain>
    </source>
</reference>
<proteinExistence type="predicted"/>
<gene>
    <name evidence="1" type="ORF">RCZ01_15010</name>
</gene>
<dbReference type="RefSeq" id="WP_155284829.1">
    <property type="nucleotide sequence ID" value="NZ_BLBC01000008.1"/>
</dbReference>
<sequence>MDTKIKVKFDGIKINTERQLFEGKLVTTYDKTESNVIAINEELKNIKNTILKITNISDVQFDKKTKEVVIKKGNVTETINLSKQKNGSIVVKDENNKEYEITLTTDQKEIEVYALDRGILPSSNDTINNGKFTEKDIEFQRKLIEELKKDIKEKLNPNNFTNEERRYVEGALKYLDFLKVDNVVFTKNIGTLSTGLYDGKLNISYPENSPKDDIKITLFHEYLHHVNYMEKIFPYRYKEENRRIIFNVVDECYLFKEPDIETVFNNYLTINQIDPFDDNWFKQTFNELDEDRKKIIMEYREKNKDIYQKKCHKGIHKPSNYYKDELTVYSICMSNHNIIFYFSSDKRKNYDYWIKEYTQFYKNSLDYEKRENYDSRGFKK</sequence>
<protein>
    <submittedName>
        <fullName evidence="1">Uncharacterized protein</fullName>
    </submittedName>
</protein>
<comment type="caution">
    <text evidence="1">The sequence shown here is derived from an EMBL/GenBank/DDBJ whole genome shotgun (WGS) entry which is preliminary data.</text>
</comment>
<dbReference type="Proteomes" id="UP000398217">
    <property type="component" value="Unassembled WGS sequence"/>
</dbReference>